<evidence type="ECO:0000313" key="3">
    <source>
        <dbReference type="Proteomes" id="UP000001882"/>
    </source>
</evidence>
<gene>
    <name evidence="2" type="ordered locus">MCP_0441</name>
</gene>
<reference evidence="2 3" key="1">
    <citation type="journal article" date="2007" name="Appl. Environ. Microbiol.">
        <title>Isolation of key methanogens for global methane emission from rice paddy fields: a novel isolate affiliated with the clone cluster rice cluster I.</title>
        <authorList>
            <person name="Sakai S."/>
            <person name="Imachi H."/>
            <person name="Sekiguchi Y."/>
            <person name="Ohashi A."/>
            <person name="Harada H."/>
            <person name="Kamagata Y."/>
        </authorList>
    </citation>
    <scope>NUCLEOTIDE SEQUENCE [LARGE SCALE GENOMIC DNA]</scope>
    <source>
        <strain evidence="3">DSM 17711 / JCM 13418 / NBRC 101707 / SANAE</strain>
    </source>
</reference>
<keyword evidence="1" id="KW-0472">Membrane</keyword>
<sequence>MRIVRLIWRVMNMLGIDDPWILLGYICTLGIALVCILYGLVKWNEGGDADGS</sequence>
<dbReference type="Proteomes" id="UP000001882">
    <property type="component" value="Chromosome"/>
</dbReference>
<dbReference type="InterPro" id="IPR054615">
    <property type="entry name" value="Symport_access"/>
</dbReference>
<evidence type="ECO:0000313" key="2">
    <source>
        <dbReference type="EMBL" id="BAI60513.1"/>
    </source>
</evidence>
<dbReference type="InParanoid" id="D1YVP1"/>
<evidence type="ECO:0000256" key="1">
    <source>
        <dbReference type="SAM" id="Phobius"/>
    </source>
</evidence>
<dbReference type="NCBIfam" id="NF045580">
    <property type="entry name" value="symport_access"/>
    <property type="match status" value="1"/>
</dbReference>
<keyword evidence="3" id="KW-1185">Reference proteome</keyword>
<dbReference type="AlphaFoldDB" id="D1YVP1"/>
<organism evidence="2 3">
    <name type="scientific">Methanocella paludicola (strain DSM 17711 / JCM 13418 / NBRC 101707 / SANAE)</name>
    <dbReference type="NCBI Taxonomy" id="304371"/>
    <lineage>
        <taxon>Archaea</taxon>
        <taxon>Methanobacteriati</taxon>
        <taxon>Methanobacteriota</taxon>
        <taxon>Stenosarchaea group</taxon>
        <taxon>Methanomicrobia</taxon>
        <taxon>Methanocellales</taxon>
        <taxon>Methanocellaceae</taxon>
        <taxon>Methanocella</taxon>
    </lineage>
</organism>
<dbReference type="eggNOG" id="arCOG04899">
    <property type="taxonomic scope" value="Archaea"/>
</dbReference>
<feature type="transmembrane region" description="Helical" evidence="1">
    <location>
        <begin position="20"/>
        <end position="41"/>
    </location>
</feature>
<reference evidence="2 3" key="2">
    <citation type="journal article" date="2008" name="Int. J. Syst. Evol. Microbiol.">
        <title>Methanocella paludicola gen. nov., sp. nov., a methane-producing archaeon, the first isolate of the lineage 'Rice Cluster I', and proposal of the new archaeal order Methanocellales ord. nov.</title>
        <authorList>
            <person name="Sakai S."/>
            <person name="Imachi H."/>
            <person name="Hanada S."/>
            <person name="Ohashi A."/>
            <person name="Harada H."/>
            <person name="Kamagata Y."/>
        </authorList>
    </citation>
    <scope>NUCLEOTIDE SEQUENCE [LARGE SCALE GENOMIC DNA]</scope>
    <source>
        <strain evidence="3">DSM 17711 / JCM 13418 / NBRC 101707 / SANAE</strain>
    </source>
</reference>
<accession>D1YVP1</accession>
<reference evidence="3" key="3">
    <citation type="journal article" date="2011" name="PLoS ONE">
        <title>Genome sequence of a mesophilic hydrogenotrophic methanogen Methanocella paludicola, the first cultivated representative of the order Methanocellales.</title>
        <authorList>
            <person name="Sakai S."/>
            <person name="Takaki Y."/>
            <person name="Shimamura S."/>
            <person name="Sekine M."/>
            <person name="Tajima T."/>
            <person name="Kosugi H."/>
            <person name="Ichikawa N."/>
            <person name="Tasumi E."/>
            <person name="Hiraki A.T."/>
            <person name="Shimizu A."/>
            <person name="Kato Y."/>
            <person name="Nishiko R."/>
            <person name="Mori K."/>
            <person name="Fujita N."/>
            <person name="Imachi H."/>
            <person name="Takai K."/>
        </authorList>
    </citation>
    <scope>NUCLEOTIDE SEQUENCE [LARGE SCALE GENOMIC DNA]</scope>
    <source>
        <strain evidence="3">DSM 17711 / JCM 13418 / NBRC 101707 / SANAE</strain>
    </source>
</reference>
<dbReference type="KEGG" id="mpd:MCP_0441"/>
<dbReference type="STRING" id="304371.MCP_0441"/>
<protein>
    <submittedName>
        <fullName evidence="2">Uncharacterized protein</fullName>
    </submittedName>
</protein>
<keyword evidence="1" id="KW-0812">Transmembrane</keyword>
<name>D1YVP1_METPS</name>
<proteinExistence type="predicted"/>
<keyword evidence="1" id="KW-1133">Transmembrane helix</keyword>
<dbReference type="EMBL" id="AP011532">
    <property type="protein sequence ID" value="BAI60513.1"/>
    <property type="molecule type" value="Genomic_DNA"/>
</dbReference>